<dbReference type="InterPro" id="IPR029787">
    <property type="entry name" value="Nucleotide_cyclase"/>
</dbReference>
<protein>
    <submittedName>
        <fullName evidence="4">Diguanylate cyclase (GGDEF)-like protein</fullName>
    </submittedName>
</protein>
<dbReference type="AlphaFoldDB" id="A0A2T0SG10"/>
<evidence type="ECO:0000259" key="3">
    <source>
        <dbReference type="PROSITE" id="PS50887"/>
    </source>
</evidence>
<dbReference type="Pfam" id="PF00990">
    <property type="entry name" value="GGDEF"/>
    <property type="match status" value="1"/>
</dbReference>
<dbReference type="CDD" id="cd01948">
    <property type="entry name" value="EAL"/>
    <property type="match status" value="1"/>
</dbReference>
<dbReference type="OrthoDB" id="23692at2"/>
<feature type="transmembrane region" description="Helical" evidence="1">
    <location>
        <begin position="189"/>
        <end position="211"/>
    </location>
</feature>
<dbReference type="CDD" id="cd01949">
    <property type="entry name" value="GGDEF"/>
    <property type="match status" value="1"/>
</dbReference>
<dbReference type="InterPro" id="IPR001633">
    <property type="entry name" value="EAL_dom"/>
</dbReference>
<feature type="domain" description="EAL" evidence="2">
    <location>
        <begin position="399"/>
        <end position="660"/>
    </location>
</feature>
<dbReference type="InterPro" id="IPR035919">
    <property type="entry name" value="EAL_sf"/>
</dbReference>
<dbReference type="GO" id="GO:0071111">
    <property type="term" value="F:cyclic-guanylate-specific phosphodiesterase activity"/>
    <property type="evidence" value="ECO:0007669"/>
    <property type="project" value="InterPro"/>
</dbReference>
<reference evidence="4 5" key="1">
    <citation type="submission" date="2018-03" db="EMBL/GenBank/DDBJ databases">
        <title>Genomic Encyclopedia of Archaeal and Bacterial Type Strains, Phase II (KMG-II): from individual species to whole genera.</title>
        <authorList>
            <person name="Goeker M."/>
        </authorList>
    </citation>
    <scope>NUCLEOTIDE SEQUENCE [LARGE SCALE GENOMIC DNA]</scope>
    <source>
        <strain evidence="4 5">DSM 45348</strain>
    </source>
</reference>
<name>A0A2T0SG10_9ACTN</name>
<comment type="caution">
    <text evidence="4">The sequence shown here is derived from an EMBL/GenBank/DDBJ whole genome shotgun (WGS) entry which is preliminary data.</text>
</comment>
<evidence type="ECO:0000259" key="2">
    <source>
        <dbReference type="PROSITE" id="PS50883"/>
    </source>
</evidence>
<dbReference type="Proteomes" id="UP000239209">
    <property type="component" value="Unassembled WGS sequence"/>
</dbReference>
<keyword evidence="1" id="KW-0472">Membrane</keyword>
<keyword evidence="1" id="KW-0812">Transmembrane</keyword>
<dbReference type="PANTHER" id="PTHR33121:SF70">
    <property type="entry name" value="SIGNALING PROTEIN YKOW"/>
    <property type="match status" value="1"/>
</dbReference>
<dbReference type="InterPro" id="IPR043128">
    <property type="entry name" value="Rev_trsase/Diguanyl_cyclase"/>
</dbReference>
<dbReference type="Gene3D" id="3.20.20.450">
    <property type="entry name" value="EAL domain"/>
    <property type="match status" value="1"/>
</dbReference>
<dbReference type="PROSITE" id="PS50883">
    <property type="entry name" value="EAL"/>
    <property type="match status" value="1"/>
</dbReference>
<feature type="domain" description="GGDEF" evidence="3">
    <location>
        <begin position="260"/>
        <end position="390"/>
    </location>
</feature>
<sequence length="679" mass="72410">MPRPHRETLRTRVGGFLRRGAGTTAALAAVLLALAAYVVQGALATTRATEEQQHALEIDALFFEARIAIATQEVNLRHYQVEPSVAVRQRFEQVSVTADRTLGEVADIGSGQARADALRLREEHDAYRELANELLDVTAAGDAGHGELDRLEVTPAYYTLQDDIDHVSRAYHDAAQQQVTALRQTQVRLLAGTMLGFAIGLALVGMIMRLVGGYQRRLVEQADESRHRALHDPLTGLPNRTLFGQHLAGALADADPADGRQVALMVVDLNGFKAVNDTLGHQAGDQVLVEAGRRLTAAVGDAGLVARLGGDEFAVLLPRVPGPGTAVALGESMIQALRRNFVLAAGPAAISGSLGIALLPQGSGDELFRRADAAMYRAKAGGAGLAVYDASADTGSRDRMQLLAELRALLDEGDPLGRLQLHYQPQVRLSDGTVTSVEALVRWQHPERGMLPPAAFLSIAETSGLEVRLTCHLLSLAVHQAAAWRMSGHSYSVAVNVSPGCLIDAGFVPAVLDTVAAAGLPPELLRLELTETSIMADPASTVRALVEIRDHGISVSVDDFGTGFSSLAQLRHVPADELKIDRMFIKDLGEDPDLRTPDAVMARSAVDLGHNLGLSVVAEGVEDVPALLRLRDMTCDYAQGYLLSRPVPAADLPAACTRAEEIARAAIGTAREPADQGRR</sequence>
<evidence type="ECO:0000313" key="4">
    <source>
        <dbReference type="EMBL" id="PRY32293.1"/>
    </source>
</evidence>
<dbReference type="SMART" id="SM00267">
    <property type="entry name" value="GGDEF"/>
    <property type="match status" value="1"/>
</dbReference>
<organism evidence="4 5">
    <name type="scientific">Pseudosporangium ferrugineum</name>
    <dbReference type="NCBI Taxonomy" id="439699"/>
    <lineage>
        <taxon>Bacteria</taxon>
        <taxon>Bacillati</taxon>
        <taxon>Actinomycetota</taxon>
        <taxon>Actinomycetes</taxon>
        <taxon>Micromonosporales</taxon>
        <taxon>Micromonosporaceae</taxon>
        <taxon>Pseudosporangium</taxon>
    </lineage>
</organism>
<dbReference type="EMBL" id="PVZG01000002">
    <property type="protein sequence ID" value="PRY32293.1"/>
    <property type="molecule type" value="Genomic_DNA"/>
</dbReference>
<dbReference type="Pfam" id="PF00563">
    <property type="entry name" value="EAL"/>
    <property type="match status" value="1"/>
</dbReference>
<evidence type="ECO:0000313" key="5">
    <source>
        <dbReference type="Proteomes" id="UP000239209"/>
    </source>
</evidence>
<dbReference type="Gene3D" id="3.30.70.270">
    <property type="match status" value="1"/>
</dbReference>
<dbReference type="InterPro" id="IPR050706">
    <property type="entry name" value="Cyclic-di-GMP_PDE-like"/>
</dbReference>
<dbReference type="SUPFAM" id="SSF141868">
    <property type="entry name" value="EAL domain-like"/>
    <property type="match status" value="1"/>
</dbReference>
<dbReference type="PANTHER" id="PTHR33121">
    <property type="entry name" value="CYCLIC DI-GMP PHOSPHODIESTERASE PDEF"/>
    <property type="match status" value="1"/>
</dbReference>
<proteinExistence type="predicted"/>
<gene>
    <name evidence="4" type="ORF">CLV70_102504</name>
</gene>
<keyword evidence="5" id="KW-1185">Reference proteome</keyword>
<dbReference type="PROSITE" id="PS50887">
    <property type="entry name" value="GGDEF"/>
    <property type="match status" value="1"/>
</dbReference>
<dbReference type="InterPro" id="IPR000160">
    <property type="entry name" value="GGDEF_dom"/>
</dbReference>
<evidence type="ECO:0000256" key="1">
    <source>
        <dbReference type="SAM" id="Phobius"/>
    </source>
</evidence>
<dbReference type="SMART" id="SM00052">
    <property type="entry name" value="EAL"/>
    <property type="match status" value="1"/>
</dbReference>
<dbReference type="RefSeq" id="WP_106125469.1">
    <property type="nucleotide sequence ID" value="NZ_PVZG01000002.1"/>
</dbReference>
<keyword evidence="1" id="KW-1133">Transmembrane helix</keyword>
<dbReference type="SUPFAM" id="SSF55073">
    <property type="entry name" value="Nucleotide cyclase"/>
    <property type="match status" value="1"/>
</dbReference>
<dbReference type="NCBIfam" id="TIGR00254">
    <property type="entry name" value="GGDEF"/>
    <property type="match status" value="1"/>
</dbReference>
<accession>A0A2T0SG10</accession>